<comment type="caution">
    <text evidence="2">The sequence shown here is derived from an EMBL/GenBank/DDBJ whole genome shotgun (WGS) entry which is preliminary data.</text>
</comment>
<keyword evidence="3" id="KW-1185">Reference proteome</keyword>
<name>A0AAW0APE2_9AGAR</name>
<feature type="region of interest" description="Disordered" evidence="1">
    <location>
        <begin position="1"/>
        <end position="59"/>
    </location>
</feature>
<feature type="compositionally biased region" description="Polar residues" evidence="1">
    <location>
        <begin position="33"/>
        <end position="50"/>
    </location>
</feature>
<sequence length="211" mass="22794">MDQSSTSSTWDSQFGHVSRGGASRMYTRGDYTNLPSASTNEFPRSDTTTAHYRPQYPIRHSIRPEVAGNIPYAEHSTAGYSSYGHGPSRFGGVPSPTSSQSRPGDVYAHSSSTMVRAAPYRPVHLAAGPLSHAIPPQHSQLEQTSELDATGSSHFSGREVASSLIAFNDSNYTDQCSPQHIEIDVNSSVVKPVVASPNVVHASNRRRTYSS</sequence>
<proteinExistence type="predicted"/>
<dbReference type="AlphaFoldDB" id="A0AAW0APE2"/>
<evidence type="ECO:0000313" key="2">
    <source>
        <dbReference type="EMBL" id="KAK7014741.1"/>
    </source>
</evidence>
<feature type="compositionally biased region" description="Low complexity" evidence="1">
    <location>
        <begin position="1"/>
        <end position="13"/>
    </location>
</feature>
<evidence type="ECO:0000313" key="3">
    <source>
        <dbReference type="Proteomes" id="UP001383192"/>
    </source>
</evidence>
<organism evidence="2 3">
    <name type="scientific">Paramarasmius palmivorus</name>
    <dbReference type="NCBI Taxonomy" id="297713"/>
    <lineage>
        <taxon>Eukaryota</taxon>
        <taxon>Fungi</taxon>
        <taxon>Dikarya</taxon>
        <taxon>Basidiomycota</taxon>
        <taxon>Agaricomycotina</taxon>
        <taxon>Agaricomycetes</taxon>
        <taxon>Agaricomycetidae</taxon>
        <taxon>Agaricales</taxon>
        <taxon>Marasmiineae</taxon>
        <taxon>Marasmiaceae</taxon>
        <taxon>Paramarasmius</taxon>
    </lineage>
</organism>
<reference evidence="2 3" key="1">
    <citation type="submission" date="2024-01" db="EMBL/GenBank/DDBJ databases">
        <title>A draft genome for a cacao thread blight-causing isolate of Paramarasmius palmivorus.</title>
        <authorList>
            <person name="Baruah I.K."/>
            <person name="Bukari Y."/>
            <person name="Amoako-Attah I."/>
            <person name="Meinhardt L.W."/>
            <person name="Bailey B.A."/>
            <person name="Cohen S.P."/>
        </authorList>
    </citation>
    <scope>NUCLEOTIDE SEQUENCE [LARGE SCALE GENOMIC DNA]</scope>
    <source>
        <strain evidence="2 3">GH-12</strain>
    </source>
</reference>
<protein>
    <submittedName>
        <fullName evidence="2">Uncharacterized protein</fullName>
    </submittedName>
</protein>
<accession>A0AAW0APE2</accession>
<feature type="region of interest" description="Disordered" evidence="1">
    <location>
        <begin position="83"/>
        <end position="107"/>
    </location>
</feature>
<gene>
    <name evidence="2" type="ORF">VNI00_019293</name>
</gene>
<dbReference type="EMBL" id="JAYKXP010000352">
    <property type="protein sequence ID" value="KAK7014741.1"/>
    <property type="molecule type" value="Genomic_DNA"/>
</dbReference>
<evidence type="ECO:0000256" key="1">
    <source>
        <dbReference type="SAM" id="MobiDB-lite"/>
    </source>
</evidence>
<dbReference type="Proteomes" id="UP001383192">
    <property type="component" value="Unassembled WGS sequence"/>
</dbReference>
<feature type="non-terminal residue" evidence="2">
    <location>
        <position position="211"/>
    </location>
</feature>